<keyword evidence="3" id="KW-1185">Reference proteome</keyword>
<keyword evidence="1" id="KW-0732">Signal</keyword>
<dbReference type="EMBL" id="FOVI01000016">
    <property type="protein sequence ID" value="SFO00142.1"/>
    <property type="molecule type" value="Genomic_DNA"/>
</dbReference>
<protein>
    <submittedName>
        <fullName evidence="2">Uncharacterized protein</fullName>
    </submittedName>
</protein>
<organism evidence="2 3">
    <name type="scientific">Paenimyroides ummariense</name>
    <dbReference type="NCBI Taxonomy" id="913024"/>
    <lineage>
        <taxon>Bacteria</taxon>
        <taxon>Pseudomonadati</taxon>
        <taxon>Bacteroidota</taxon>
        <taxon>Flavobacteriia</taxon>
        <taxon>Flavobacteriales</taxon>
        <taxon>Flavobacteriaceae</taxon>
        <taxon>Paenimyroides</taxon>
    </lineage>
</organism>
<dbReference type="AlphaFoldDB" id="A0A1I5DLP2"/>
<feature type="chain" id="PRO_5011441995" evidence="1">
    <location>
        <begin position="34"/>
        <end position="222"/>
    </location>
</feature>
<gene>
    <name evidence="2" type="ORF">SAMN05421741_11649</name>
</gene>
<sequence length="222" mass="25851">MQNECKQITLRTMNNIFLLLAFLFMSAQTNVFAQNILSKGQFNYLVKEEKGDLNRDGKMDRITVHMDTIDNTYPLRLQIFLSQPNGKWALAVSSTQIIEPQYPTDKHGEYNGYQIPDFRIENGSLLMWSEIKGGNITYEFKYEKGNFELINIEKLTNNATKGYIDENTVFTETKFNLITGVRIETDSTNSEKTFKNEKRIKAVLIRPLPKIQDFKFSDKDRY</sequence>
<reference evidence="3" key="1">
    <citation type="submission" date="2016-10" db="EMBL/GenBank/DDBJ databases">
        <authorList>
            <person name="Varghese N."/>
            <person name="Submissions S."/>
        </authorList>
    </citation>
    <scope>NUCLEOTIDE SEQUENCE [LARGE SCALE GENOMIC DNA]</scope>
    <source>
        <strain evidence="3">DS-12</strain>
    </source>
</reference>
<name>A0A1I5DLP2_9FLAO</name>
<proteinExistence type="predicted"/>
<evidence type="ECO:0000256" key="1">
    <source>
        <dbReference type="SAM" id="SignalP"/>
    </source>
</evidence>
<dbReference type="Proteomes" id="UP000199036">
    <property type="component" value="Unassembled WGS sequence"/>
</dbReference>
<feature type="signal peptide" evidence="1">
    <location>
        <begin position="1"/>
        <end position="33"/>
    </location>
</feature>
<dbReference type="STRING" id="913024.SAMN05421741_11649"/>
<accession>A0A1I5DLP2</accession>
<evidence type="ECO:0000313" key="3">
    <source>
        <dbReference type="Proteomes" id="UP000199036"/>
    </source>
</evidence>
<evidence type="ECO:0000313" key="2">
    <source>
        <dbReference type="EMBL" id="SFO00142.1"/>
    </source>
</evidence>